<feature type="compositionally biased region" description="Low complexity" evidence="1">
    <location>
        <begin position="125"/>
        <end position="142"/>
    </location>
</feature>
<dbReference type="GeneID" id="81398837"/>
<evidence type="ECO:0000313" key="3">
    <source>
        <dbReference type="Proteomes" id="UP001141434"/>
    </source>
</evidence>
<dbReference type="RefSeq" id="XP_056507961.1">
    <property type="nucleotide sequence ID" value="XM_056659668.1"/>
</dbReference>
<evidence type="ECO:0000256" key="1">
    <source>
        <dbReference type="SAM" id="MobiDB-lite"/>
    </source>
</evidence>
<feature type="compositionally biased region" description="Polar residues" evidence="1">
    <location>
        <begin position="159"/>
        <end position="171"/>
    </location>
</feature>
<feature type="region of interest" description="Disordered" evidence="1">
    <location>
        <begin position="372"/>
        <end position="393"/>
    </location>
</feature>
<feature type="region of interest" description="Disordered" evidence="1">
    <location>
        <begin position="118"/>
        <end position="179"/>
    </location>
</feature>
<sequence length="416" mass="47344">MESKDVAHSSFEKWHESTEKWQQSKTDMQTRTASAWSDSKDRYCQSKMEFFQRSANGWNNTKERYYQSKMELLQRSADGWNNTKDRCHQSTVGMLHRQAEKLYQSTDRMNRIAIRTSLDRIQSEPPKQLPQSMPLSQQSLPDSQPPYKQPPPEIDTESMKSSTRSPSTPTDQLPEKPNDQICTLLNTTERVFAEVREAKELRDCKASQLGEIERKWIDSTVSDAEDAARDLASLLEAYRVEQMKKGKISLSSRKRWKNNESHRALEKHPRLLVYQNRLSMVSSHLHALGVPTDSTPMEIDSKPYVPELASNPGETALVEMGAGSVPVVSELSAETPVIDRRQFPEIAELSSEFSPIVPRSVKPIPQIVVTEHVEAQPPHPASPESLHSAPPSYEVSEMNEMLAWRNSKNTGHFEES</sequence>
<evidence type="ECO:0000313" key="2">
    <source>
        <dbReference type="EMBL" id="KAJ5084564.1"/>
    </source>
</evidence>
<gene>
    <name evidence="2" type="ORF">NUU61_009143</name>
</gene>
<protein>
    <submittedName>
        <fullName evidence="2">Uncharacterized protein</fullName>
    </submittedName>
</protein>
<feature type="region of interest" description="Disordered" evidence="1">
    <location>
        <begin position="1"/>
        <end position="38"/>
    </location>
</feature>
<proteinExistence type="predicted"/>
<keyword evidence="3" id="KW-1185">Reference proteome</keyword>
<dbReference type="EMBL" id="JAPMSZ010000011">
    <property type="protein sequence ID" value="KAJ5084564.1"/>
    <property type="molecule type" value="Genomic_DNA"/>
</dbReference>
<organism evidence="2 3">
    <name type="scientific">Penicillium alfredii</name>
    <dbReference type="NCBI Taxonomy" id="1506179"/>
    <lineage>
        <taxon>Eukaryota</taxon>
        <taxon>Fungi</taxon>
        <taxon>Dikarya</taxon>
        <taxon>Ascomycota</taxon>
        <taxon>Pezizomycotina</taxon>
        <taxon>Eurotiomycetes</taxon>
        <taxon>Eurotiomycetidae</taxon>
        <taxon>Eurotiales</taxon>
        <taxon>Aspergillaceae</taxon>
        <taxon>Penicillium</taxon>
    </lineage>
</organism>
<accession>A0A9W9EMS6</accession>
<name>A0A9W9EMS6_9EURO</name>
<dbReference type="AlphaFoldDB" id="A0A9W9EMS6"/>
<reference evidence="2" key="1">
    <citation type="submission" date="2022-11" db="EMBL/GenBank/DDBJ databases">
        <authorList>
            <person name="Petersen C."/>
        </authorList>
    </citation>
    <scope>NUCLEOTIDE SEQUENCE</scope>
    <source>
        <strain evidence="2">IBT 34128</strain>
    </source>
</reference>
<comment type="caution">
    <text evidence="2">The sequence shown here is derived from an EMBL/GenBank/DDBJ whole genome shotgun (WGS) entry which is preliminary data.</text>
</comment>
<dbReference type="Proteomes" id="UP001141434">
    <property type="component" value="Unassembled WGS sequence"/>
</dbReference>
<feature type="compositionally biased region" description="Polar residues" evidence="1">
    <location>
        <begin position="20"/>
        <end position="37"/>
    </location>
</feature>
<feature type="compositionally biased region" description="Basic and acidic residues" evidence="1">
    <location>
        <begin position="1"/>
        <end position="19"/>
    </location>
</feature>
<dbReference type="OrthoDB" id="4364947at2759"/>
<reference evidence="2" key="2">
    <citation type="journal article" date="2023" name="IMA Fungus">
        <title>Comparative genomic study of the Penicillium genus elucidates a diverse pangenome and 15 lateral gene transfer events.</title>
        <authorList>
            <person name="Petersen C."/>
            <person name="Sorensen T."/>
            <person name="Nielsen M.R."/>
            <person name="Sondergaard T.E."/>
            <person name="Sorensen J.L."/>
            <person name="Fitzpatrick D.A."/>
            <person name="Frisvad J.C."/>
            <person name="Nielsen K.L."/>
        </authorList>
    </citation>
    <scope>NUCLEOTIDE SEQUENCE</scope>
    <source>
        <strain evidence="2">IBT 34128</strain>
    </source>
</reference>
<feature type="compositionally biased region" description="Pro residues" evidence="1">
    <location>
        <begin position="143"/>
        <end position="153"/>
    </location>
</feature>